<evidence type="ECO:0000259" key="1">
    <source>
        <dbReference type="SMART" id="SM00382"/>
    </source>
</evidence>
<name>A0A3E2B0U0_9FIRM</name>
<dbReference type="Proteomes" id="UP000260649">
    <property type="component" value="Unassembled WGS sequence"/>
</dbReference>
<keyword evidence="3" id="KW-1185">Reference proteome</keyword>
<dbReference type="GO" id="GO:0005524">
    <property type="term" value="F:ATP binding"/>
    <property type="evidence" value="ECO:0007669"/>
    <property type="project" value="InterPro"/>
</dbReference>
<feature type="domain" description="AAA+ ATPase" evidence="1">
    <location>
        <begin position="26"/>
        <end position="184"/>
    </location>
</feature>
<comment type="caution">
    <text evidence="2">The sequence shown here is derived from an EMBL/GenBank/DDBJ whole genome shotgun (WGS) entry which is preliminary data.</text>
</comment>
<dbReference type="Gene3D" id="3.40.50.300">
    <property type="entry name" value="P-loop containing nucleotide triphosphate hydrolases"/>
    <property type="match status" value="1"/>
</dbReference>
<accession>A0A3E2B0U0</accession>
<gene>
    <name evidence="2" type="ORF">DV520_11665</name>
</gene>
<evidence type="ECO:0000313" key="3">
    <source>
        <dbReference type="Proteomes" id="UP000260649"/>
    </source>
</evidence>
<dbReference type="PANTHER" id="PTHR42759">
    <property type="entry name" value="MOXR FAMILY PROTEIN"/>
    <property type="match status" value="1"/>
</dbReference>
<dbReference type="InterPro" id="IPR003593">
    <property type="entry name" value="AAA+_ATPase"/>
</dbReference>
<sequence>MNEFKGSSKYVVSEDLLRIVNISIALQKPLLIKGEPGTGKTMLADAIAEALGKKLIIWNIKSTTKAQDGLYVYDTVQRLYDSQFGGEGVDDIKKYIKLGKLGEAFSADEQVILLIDEIDKADLEFPNDLLWELDKMEFYIPETKETIAAKQRPIVIITSNAEKELPDAFLRRCIFHYIAFPSQDMMADIVHAHYNNIEDHLLEMAMKAFYQIRDLPTVAKKPSTSELLDWLQALRLGGVDPDKIENELPYAGILLKKNEDLTAVKNAKNRVRNGYRW</sequence>
<dbReference type="Pfam" id="PF00004">
    <property type="entry name" value="AAA"/>
    <property type="match status" value="1"/>
</dbReference>
<dbReference type="InterPro" id="IPR050764">
    <property type="entry name" value="CbbQ/NirQ/NorQ/GpvN"/>
</dbReference>
<reference evidence="2 3" key="1">
    <citation type="submission" date="2018-07" db="EMBL/GenBank/DDBJ databases">
        <title>GABA Modulating Bacteria of the Human Gut Microbiota.</title>
        <authorList>
            <person name="Strandwitz P."/>
            <person name="Kim K.H."/>
            <person name="Terekhova D."/>
            <person name="Liu J.K."/>
            <person name="Sharma A."/>
            <person name="Levering J."/>
            <person name="Mcdonald D."/>
            <person name="Dietrich D."/>
            <person name="Ramadhar T.R."/>
            <person name="Lekbua A."/>
            <person name="Mroue N."/>
            <person name="Liston C."/>
            <person name="Stewart E.J."/>
            <person name="Dubin M.J."/>
            <person name="Zengler K."/>
            <person name="Knight R."/>
            <person name="Gilbert J.A."/>
            <person name="Clardy J."/>
            <person name="Lewis K."/>
        </authorList>
    </citation>
    <scope>NUCLEOTIDE SEQUENCE [LARGE SCALE GENOMIC DNA]</scope>
    <source>
        <strain evidence="2 3">KLE1738</strain>
    </source>
</reference>
<protein>
    <submittedName>
        <fullName evidence="2">MoxR family ATPase</fullName>
    </submittedName>
</protein>
<dbReference type="EMBL" id="QQRQ01000041">
    <property type="protein sequence ID" value="RFT05615.1"/>
    <property type="molecule type" value="Genomic_DNA"/>
</dbReference>
<dbReference type="InterPro" id="IPR003959">
    <property type="entry name" value="ATPase_AAA_core"/>
</dbReference>
<proteinExistence type="predicted"/>
<dbReference type="OrthoDB" id="9783370at2"/>
<dbReference type="GO" id="GO:0016887">
    <property type="term" value="F:ATP hydrolysis activity"/>
    <property type="evidence" value="ECO:0007669"/>
    <property type="project" value="InterPro"/>
</dbReference>
<organism evidence="2 3">
    <name type="scientific">Evtepia gabavorous</name>
    <dbReference type="NCBI Taxonomy" id="2211183"/>
    <lineage>
        <taxon>Bacteria</taxon>
        <taxon>Bacillati</taxon>
        <taxon>Bacillota</taxon>
        <taxon>Clostridia</taxon>
        <taxon>Eubacteriales</taxon>
        <taxon>Evtepia</taxon>
    </lineage>
</organism>
<dbReference type="CDD" id="cd00009">
    <property type="entry name" value="AAA"/>
    <property type="match status" value="1"/>
</dbReference>
<dbReference type="RefSeq" id="WP_021919357.1">
    <property type="nucleotide sequence ID" value="NZ_CAKXKJ010000018.1"/>
</dbReference>
<dbReference type="SMART" id="SM00382">
    <property type="entry name" value="AAA"/>
    <property type="match status" value="1"/>
</dbReference>
<dbReference type="InterPro" id="IPR027417">
    <property type="entry name" value="P-loop_NTPase"/>
</dbReference>
<dbReference type="SUPFAM" id="SSF52540">
    <property type="entry name" value="P-loop containing nucleoside triphosphate hydrolases"/>
    <property type="match status" value="1"/>
</dbReference>
<dbReference type="AlphaFoldDB" id="A0A3E2B0U0"/>
<evidence type="ECO:0000313" key="2">
    <source>
        <dbReference type="EMBL" id="RFT05615.1"/>
    </source>
</evidence>
<dbReference type="GeneID" id="97996389"/>
<dbReference type="PANTHER" id="PTHR42759:SF1">
    <property type="entry name" value="MAGNESIUM-CHELATASE SUBUNIT CHLD"/>
    <property type="match status" value="1"/>
</dbReference>